<dbReference type="CDD" id="cd07185">
    <property type="entry name" value="OmpA_C-like"/>
    <property type="match status" value="1"/>
</dbReference>
<dbReference type="Pfam" id="PF00691">
    <property type="entry name" value="OmpA"/>
    <property type="match status" value="1"/>
</dbReference>
<sequence>MRLIITSILIILCSTSLVGAQNLSLKKTNRLFKNQAYKEAIENYKNLKQTEEVLKKLGDCYYYTGDMAQAAFTYSSIEDNNGQITDYNRIYRYAQSLLALKDYDKADSYLLYYQGKDWDTKEFLKELEKSTPHNFTVAPIRNEGSNSDFGMSFLNDTEVVFASSRNMERPVYAWNGLPYLDLYKATLERDGALKSIVPFSDINTDLHESNAVFTENGTVMYFNRNNEKRVKINDIPVSNMKIYKAELVDGIWTNVQALSFNNDMYSVQHPAISKDGSTLYFSSDMPGGYGEFDLYKVSVNSDGTYGEPVNLGKEINTQHLDQFPYISDINTLYYSTNGKQGVGGLDIHRSDMVNGEFTTPINLGTTINSSRDDFAFIINENLNKAYFSSNRTGIDKLYRTTREENVLTKYAVKGIVKDSISNKLLPGSLVSLLDEREILIDDMIVGDDATYFFKLEPNRKYTIRGTRKLYIPQDVQFSTDRNGRISHDIYLTLLSYQDAEATIKPDRKGDVQVELDQIFFDFDEAVIKPEAAHTLDELVDIMKKYPAMYIEVSAHTDVRGPSAYNLELSKKRAASTLEYLVSKGVERRRLRSIGYGEMQPLNNCIQEGICTDKEYEINRRCEFKIVQ</sequence>
<reference evidence="6 8" key="1">
    <citation type="submission" date="2014-07" db="EMBL/GenBank/DDBJ databases">
        <title>Draft genome sequence of Nonlabens ulvanivorans, an ulvan degrading bacterium.</title>
        <authorList>
            <person name="Kopel M."/>
            <person name="Helbert W."/>
            <person name="Henrissat B."/>
            <person name="Doniger T."/>
            <person name="Banin E."/>
        </authorList>
    </citation>
    <scope>NUCLEOTIDE SEQUENCE [LARGE SCALE GENOMIC DNA]</scope>
    <source>
        <strain evidence="6 8">PLR</strain>
    </source>
</reference>
<feature type="domain" description="OmpA-like" evidence="5">
    <location>
        <begin position="507"/>
        <end position="627"/>
    </location>
</feature>
<comment type="subcellular location">
    <subcellularLocation>
        <location evidence="1">Cell outer membrane</location>
    </subcellularLocation>
</comment>
<organism evidence="6 8">
    <name type="scientific">Nonlabens ulvanivorans</name>
    <name type="common">Persicivirga ulvanivorans</name>
    <dbReference type="NCBI Taxonomy" id="906888"/>
    <lineage>
        <taxon>Bacteria</taxon>
        <taxon>Pseudomonadati</taxon>
        <taxon>Bacteroidota</taxon>
        <taxon>Flavobacteriia</taxon>
        <taxon>Flavobacteriales</taxon>
        <taxon>Flavobacteriaceae</taxon>
        <taxon>Nonlabens</taxon>
    </lineage>
</organism>
<dbReference type="RefSeq" id="WP_036585171.1">
    <property type="nucleotide sequence ID" value="NZ_JPJI01000032.1"/>
</dbReference>
<comment type="caution">
    <text evidence="6">The sequence shown here is derived from an EMBL/GenBank/DDBJ whole genome shotgun (WGS) entry which is preliminary data.</text>
</comment>
<dbReference type="PROSITE" id="PS51123">
    <property type="entry name" value="OMPA_2"/>
    <property type="match status" value="1"/>
</dbReference>
<evidence type="ECO:0000256" key="3">
    <source>
        <dbReference type="ARBA" id="ARBA00023237"/>
    </source>
</evidence>
<protein>
    <submittedName>
        <fullName evidence="6">Membrane protein</fullName>
    </submittedName>
    <submittedName>
        <fullName evidence="7">WD40 repeat protein</fullName>
    </submittedName>
</protein>
<dbReference type="Gene3D" id="2.120.10.30">
    <property type="entry name" value="TolB, C-terminal domain"/>
    <property type="match status" value="1"/>
</dbReference>
<dbReference type="Pfam" id="PF07676">
    <property type="entry name" value="PD40"/>
    <property type="match status" value="1"/>
</dbReference>
<dbReference type="Proteomes" id="UP000028531">
    <property type="component" value="Unassembled WGS sequence"/>
</dbReference>
<dbReference type="InterPro" id="IPR011042">
    <property type="entry name" value="6-blade_b-propeller_TolB-like"/>
</dbReference>
<gene>
    <name evidence="6" type="ORF">IL45_14735</name>
    <name evidence="7" type="ORF">LY02_01748</name>
</gene>
<accession>A0A084JWN1</accession>
<dbReference type="PRINTS" id="PR01021">
    <property type="entry name" value="OMPADOMAIN"/>
</dbReference>
<dbReference type="PANTHER" id="PTHR30329:SF21">
    <property type="entry name" value="LIPOPROTEIN YIAD-RELATED"/>
    <property type="match status" value="1"/>
</dbReference>
<dbReference type="EMBL" id="PVNA01000003">
    <property type="protein sequence ID" value="PRX13505.1"/>
    <property type="molecule type" value="Genomic_DNA"/>
</dbReference>
<dbReference type="Proteomes" id="UP000239997">
    <property type="component" value="Unassembled WGS sequence"/>
</dbReference>
<dbReference type="InterPro" id="IPR006665">
    <property type="entry name" value="OmpA-like"/>
</dbReference>
<keyword evidence="9" id="KW-1185">Reference proteome</keyword>
<proteinExistence type="predicted"/>
<dbReference type="InterPro" id="IPR050330">
    <property type="entry name" value="Bact_OuterMem_StrucFunc"/>
</dbReference>
<dbReference type="InterPro" id="IPR011990">
    <property type="entry name" value="TPR-like_helical_dom_sf"/>
</dbReference>
<evidence type="ECO:0000256" key="1">
    <source>
        <dbReference type="ARBA" id="ARBA00004442"/>
    </source>
</evidence>
<dbReference type="InterPro" id="IPR036737">
    <property type="entry name" value="OmpA-like_sf"/>
</dbReference>
<dbReference type="InterPro" id="IPR006664">
    <property type="entry name" value="OMP_bac"/>
</dbReference>
<keyword evidence="3" id="KW-0998">Cell outer membrane</keyword>
<evidence type="ECO:0000256" key="2">
    <source>
        <dbReference type="ARBA" id="ARBA00023136"/>
    </source>
</evidence>
<evidence type="ECO:0000313" key="8">
    <source>
        <dbReference type="Proteomes" id="UP000028531"/>
    </source>
</evidence>
<dbReference type="SUPFAM" id="SSF82171">
    <property type="entry name" value="DPP6 N-terminal domain-like"/>
    <property type="match status" value="1"/>
</dbReference>
<evidence type="ECO:0000313" key="6">
    <source>
        <dbReference type="EMBL" id="KEZ93365.1"/>
    </source>
</evidence>
<dbReference type="InterPro" id="IPR011659">
    <property type="entry name" value="WD40"/>
</dbReference>
<evidence type="ECO:0000313" key="9">
    <source>
        <dbReference type="Proteomes" id="UP000239997"/>
    </source>
</evidence>
<dbReference type="PANTHER" id="PTHR30329">
    <property type="entry name" value="STATOR ELEMENT OF FLAGELLAR MOTOR COMPLEX"/>
    <property type="match status" value="1"/>
</dbReference>
<dbReference type="Gene3D" id="3.30.1330.60">
    <property type="entry name" value="OmpA-like domain"/>
    <property type="match status" value="1"/>
</dbReference>
<dbReference type="GO" id="GO:0009279">
    <property type="term" value="C:cell outer membrane"/>
    <property type="evidence" value="ECO:0007669"/>
    <property type="project" value="UniProtKB-SubCell"/>
</dbReference>
<keyword evidence="2 4" id="KW-0472">Membrane</keyword>
<dbReference type="EMBL" id="JPJI01000032">
    <property type="protein sequence ID" value="KEZ93365.1"/>
    <property type="molecule type" value="Genomic_DNA"/>
</dbReference>
<evidence type="ECO:0000256" key="4">
    <source>
        <dbReference type="PROSITE-ProRule" id="PRU00473"/>
    </source>
</evidence>
<name>A0A084JWN1_NONUL</name>
<evidence type="ECO:0000259" key="5">
    <source>
        <dbReference type="PROSITE" id="PS51123"/>
    </source>
</evidence>
<dbReference type="SUPFAM" id="SSF103088">
    <property type="entry name" value="OmpA-like"/>
    <property type="match status" value="1"/>
</dbReference>
<evidence type="ECO:0000313" key="7">
    <source>
        <dbReference type="EMBL" id="PRX13505.1"/>
    </source>
</evidence>
<dbReference type="AlphaFoldDB" id="A0A084JWN1"/>
<dbReference type="SUPFAM" id="SSF48452">
    <property type="entry name" value="TPR-like"/>
    <property type="match status" value="1"/>
</dbReference>
<reference evidence="7 9" key="2">
    <citation type="submission" date="2018-03" db="EMBL/GenBank/DDBJ databases">
        <title>Genomic Encyclopedia of Archaeal and Bacterial Type Strains, Phase II (KMG-II): from individual species to whole genera.</title>
        <authorList>
            <person name="Goeker M."/>
        </authorList>
    </citation>
    <scope>NUCLEOTIDE SEQUENCE [LARGE SCALE GENOMIC DNA]</scope>
    <source>
        <strain evidence="7 9">DSM 22727</strain>
    </source>
</reference>
<dbReference type="Gene3D" id="1.25.40.10">
    <property type="entry name" value="Tetratricopeptide repeat domain"/>
    <property type="match status" value="1"/>
</dbReference>
<dbReference type="OrthoDB" id="9809364at2"/>